<reference evidence="1" key="1">
    <citation type="submission" date="2018-05" db="EMBL/GenBank/DDBJ databases">
        <authorList>
            <person name="Lanie J.A."/>
            <person name="Ng W.-L."/>
            <person name="Kazmierczak K.M."/>
            <person name="Andrzejewski T.M."/>
            <person name="Davidsen T.M."/>
            <person name="Wayne K.J."/>
            <person name="Tettelin H."/>
            <person name="Glass J.I."/>
            <person name="Rusch D."/>
            <person name="Podicherti R."/>
            <person name="Tsui H.-C.T."/>
            <person name="Winkler M.E."/>
        </authorList>
    </citation>
    <scope>NUCLEOTIDE SEQUENCE</scope>
</reference>
<dbReference type="AlphaFoldDB" id="A0A381UBF4"/>
<name>A0A381UBF4_9ZZZZ</name>
<gene>
    <name evidence="1" type="ORF">METZ01_LOCUS78390</name>
</gene>
<protein>
    <submittedName>
        <fullName evidence="1">Uncharacterized protein</fullName>
    </submittedName>
</protein>
<accession>A0A381UBF4</accession>
<sequence length="171" mass="20043">MANFKLIVQNVHVYSNLEVRLKSRTTKEEANKEVERMVEKKDLFKDYEWKIEGCEDGGINKFDNKLTEKIVERIDQEETDENIFWDGFTAHYDLNVSHILVNTNLETPLKSTSREEAITEIKTLCENPFDGYDWKIENCDENSINEFNEALKSEIQQVISKDIEGCIEEIK</sequence>
<organism evidence="1">
    <name type="scientific">marine metagenome</name>
    <dbReference type="NCBI Taxonomy" id="408172"/>
    <lineage>
        <taxon>unclassified sequences</taxon>
        <taxon>metagenomes</taxon>
        <taxon>ecological metagenomes</taxon>
    </lineage>
</organism>
<proteinExistence type="predicted"/>
<dbReference type="EMBL" id="UINC01006108">
    <property type="protein sequence ID" value="SVA25536.1"/>
    <property type="molecule type" value="Genomic_DNA"/>
</dbReference>
<evidence type="ECO:0000313" key="1">
    <source>
        <dbReference type="EMBL" id="SVA25536.1"/>
    </source>
</evidence>